<dbReference type="PANTHER" id="PTHR27001">
    <property type="entry name" value="OS01G0253100 PROTEIN"/>
    <property type="match status" value="1"/>
</dbReference>
<protein>
    <recommendedName>
        <fullName evidence="4">Protein kinase domain-containing protein</fullName>
    </recommendedName>
</protein>
<accession>A0AAP0HLU9</accession>
<dbReference type="PROSITE" id="PS50011">
    <property type="entry name" value="PROTEIN_KINASE_DOM"/>
    <property type="match status" value="1"/>
</dbReference>
<feature type="domain" description="Protein kinase" evidence="4">
    <location>
        <begin position="65"/>
        <end position="333"/>
    </location>
</feature>
<keyword evidence="1" id="KW-0547">Nucleotide-binding</keyword>
<evidence type="ECO:0000259" key="4">
    <source>
        <dbReference type="PROSITE" id="PS50011"/>
    </source>
</evidence>
<dbReference type="Gene3D" id="3.30.200.20">
    <property type="entry name" value="Phosphorylase Kinase, domain 1"/>
    <property type="match status" value="1"/>
</dbReference>
<dbReference type="AlphaFoldDB" id="A0AAP0HLU9"/>
<keyword evidence="3" id="KW-0472">Membrane</keyword>
<dbReference type="Gene3D" id="1.10.510.10">
    <property type="entry name" value="Transferase(Phosphotransferase) domain 1"/>
    <property type="match status" value="1"/>
</dbReference>
<organism evidence="5 6">
    <name type="scientific">Stephania cephalantha</name>
    <dbReference type="NCBI Taxonomy" id="152367"/>
    <lineage>
        <taxon>Eukaryota</taxon>
        <taxon>Viridiplantae</taxon>
        <taxon>Streptophyta</taxon>
        <taxon>Embryophyta</taxon>
        <taxon>Tracheophyta</taxon>
        <taxon>Spermatophyta</taxon>
        <taxon>Magnoliopsida</taxon>
        <taxon>Ranunculales</taxon>
        <taxon>Menispermaceae</taxon>
        <taxon>Menispermoideae</taxon>
        <taxon>Cissampelideae</taxon>
        <taxon>Stephania</taxon>
    </lineage>
</organism>
<evidence type="ECO:0000256" key="2">
    <source>
        <dbReference type="ARBA" id="ARBA00022840"/>
    </source>
</evidence>
<evidence type="ECO:0000313" key="5">
    <source>
        <dbReference type="EMBL" id="KAK9089116.1"/>
    </source>
</evidence>
<keyword evidence="6" id="KW-1185">Reference proteome</keyword>
<feature type="transmembrane region" description="Helical" evidence="3">
    <location>
        <begin position="12"/>
        <end position="32"/>
    </location>
</feature>
<evidence type="ECO:0000256" key="3">
    <source>
        <dbReference type="SAM" id="Phobius"/>
    </source>
</evidence>
<evidence type="ECO:0000256" key="1">
    <source>
        <dbReference type="ARBA" id="ARBA00022741"/>
    </source>
</evidence>
<keyword evidence="3" id="KW-1133">Transmembrane helix</keyword>
<sequence length="336" mass="36823">MSHDVVNITYNIVVAFVSIVLLALIMVLIIICRKRPVESEDSLPHVKLFACAYPFTDIEAATDGFNPRRIIGTGRLGTVYTTVIPTTGDMVAVKRINPLFVLSNAGFGFSSLIKSLSLAQHPNVVPIIGFSEAIGERIIVTEFMGMKSLDFYLHHSSMGAPPLDWPMRLKIASGAAQGLEYLHEGLAPPIIHGCVKPCNILIDESFNARVCDYGLSFLGAKERRGLLGYVDKEYWVEKGGLRACKACDVYGFGVVLLELLSGRRCGDGLLVEWALPLIRDMRVLEVLDPKLFIPMDMKPNLLRLAKVASACVGNSRENRPSIAQVAAILNDLVLQV</sequence>
<dbReference type="InterPro" id="IPR000719">
    <property type="entry name" value="Prot_kinase_dom"/>
</dbReference>
<reference evidence="5 6" key="1">
    <citation type="submission" date="2024-01" db="EMBL/GenBank/DDBJ databases">
        <title>Genome assemblies of Stephania.</title>
        <authorList>
            <person name="Yang L."/>
        </authorList>
    </citation>
    <scope>NUCLEOTIDE SEQUENCE [LARGE SCALE GENOMIC DNA]</scope>
    <source>
        <strain evidence="5">JXDWG</strain>
        <tissue evidence="5">Leaf</tissue>
    </source>
</reference>
<evidence type="ECO:0000313" key="6">
    <source>
        <dbReference type="Proteomes" id="UP001419268"/>
    </source>
</evidence>
<dbReference type="Proteomes" id="UP001419268">
    <property type="component" value="Unassembled WGS sequence"/>
</dbReference>
<dbReference type="GO" id="GO:0005524">
    <property type="term" value="F:ATP binding"/>
    <property type="evidence" value="ECO:0007669"/>
    <property type="project" value="UniProtKB-KW"/>
</dbReference>
<dbReference type="EMBL" id="JBBNAG010000012">
    <property type="protein sequence ID" value="KAK9089116.1"/>
    <property type="molecule type" value="Genomic_DNA"/>
</dbReference>
<dbReference type="SUPFAM" id="SSF56112">
    <property type="entry name" value="Protein kinase-like (PK-like)"/>
    <property type="match status" value="1"/>
</dbReference>
<comment type="caution">
    <text evidence="5">The sequence shown here is derived from an EMBL/GenBank/DDBJ whole genome shotgun (WGS) entry which is preliminary data.</text>
</comment>
<dbReference type="FunFam" id="3.30.200.20:FF:000638">
    <property type="entry name" value="serine/threonine-protein kinase-like protein ACR4"/>
    <property type="match status" value="1"/>
</dbReference>
<dbReference type="GO" id="GO:0005886">
    <property type="term" value="C:plasma membrane"/>
    <property type="evidence" value="ECO:0007669"/>
    <property type="project" value="TreeGrafter"/>
</dbReference>
<proteinExistence type="predicted"/>
<keyword evidence="3" id="KW-0812">Transmembrane</keyword>
<name>A0AAP0HLU9_9MAGN</name>
<keyword evidence="2" id="KW-0067">ATP-binding</keyword>
<dbReference type="GO" id="GO:0004672">
    <property type="term" value="F:protein kinase activity"/>
    <property type="evidence" value="ECO:0007669"/>
    <property type="project" value="InterPro"/>
</dbReference>
<gene>
    <name evidence="5" type="ORF">Scep_028198</name>
</gene>
<dbReference type="PANTHER" id="PTHR27001:SF39">
    <property type="entry name" value="PROTEIN KINASE SUPERFAMILY PROTEIN"/>
    <property type="match status" value="1"/>
</dbReference>
<dbReference type="InterPro" id="IPR011009">
    <property type="entry name" value="Kinase-like_dom_sf"/>
</dbReference>
<dbReference type="Pfam" id="PF00069">
    <property type="entry name" value="Pkinase"/>
    <property type="match status" value="1"/>
</dbReference>